<dbReference type="RefSeq" id="WP_182297570.1">
    <property type="nucleotide sequence ID" value="NZ_CP059851.1"/>
</dbReference>
<dbReference type="KEGG" id="sand:H3309_04485"/>
<dbReference type="InterPro" id="IPR049511">
    <property type="entry name" value="PGH-like_rpt"/>
</dbReference>
<evidence type="ECO:0000313" key="4">
    <source>
        <dbReference type="Proteomes" id="UP000515292"/>
    </source>
</evidence>
<evidence type="ECO:0000259" key="2">
    <source>
        <dbReference type="Pfam" id="PF00144"/>
    </source>
</evidence>
<name>A0A7G5IK55_9SPHN</name>
<protein>
    <submittedName>
        <fullName evidence="3">Serine hydrolase</fullName>
    </submittedName>
</protein>
<dbReference type="Pfam" id="PF00144">
    <property type="entry name" value="Beta-lactamase"/>
    <property type="match status" value="1"/>
</dbReference>
<gene>
    <name evidence="3" type="ORF">H3309_04485</name>
</gene>
<organism evidence="3 4">
    <name type="scientific">Sandaracinobacteroides saxicola</name>
    <dbReference type="NCBI Taxonomy" id="2759707"/>
    <lineage>
        <taxon>Bacteria</taxon>
        <taxon>Pseudomonadati</taxon>
        <taxon>Pseudomonadota</taxon>
        <taxon>Alphaproteobacteria</taxon>
        <taxon>Sphingomonadales</taxon>
        <taxon>Sphingosinicellaceae</taxon>
        <taxon>Sandaracinobacteroides</taxon>
    </lineage>
</organism>
<keyword evidence="4" id="KW-1185">Reference proteome</keyword>
<dbReference type="PANTHER" id="PTHR46825">
    <property type="entry name" value="D-ALANYL-D-ALANINE-CARBOXYPEPTIDASE/ENDOPEPTIDASE AMPH"/>
    <property type="match status" value="1"/>
</dbReference>
<dbReference type="InterPro" id="IPR001466">
    <property type="entry name" value="Beta-lactam-related"/>
</dbReference>
<evidence type="ECO:0000313" key="3">
    <source>
        <dbReference type="EMBL" id="QMW23747.1"/>
    </source>
</evidence>
<feature type="region of interest" description="Disordered" evidence="1">
    <location>
        <begin position="400"/>
        <end position="423"/>
    </location>
</feature>
<dbReference type="AlphaFoldDB" id="A0A7G5IK55"/>
<dbReference type="Gene3D" id="3.40.710.10">
    <property type="entry name" value="DD-peptidase/beta-lactamase superfamily"/>
    <property type="match status" value="1"/>
</dbReference>
<dbReference type="InterPro" id="IPR012338">
    <property type="entry name" value="Beta-lactam/transpept-like"/>
</dbReference>
<dbReference type="Proteomes" id="UP000515292">
    <property type="component" value="Chromosome"/>
</dbReference>
<feature type="compositionally biased region" description="Low complexity" evidence="1">
    <location>
        <begin position="409"/>
        <end position="423"/>
    </location>
</feature>
<proteinExistence type="predicted"/>
<dbReference type="SUPFAM" id="SSF56601">
    <property type="entry name" value="beta-lactamase/transpeptidase-like"/>
    <property type="match status" value="1"/>
</dbReference>
<dbReference type="EMBL" id="CP059851">
    <property type="protein sequence ID" value="QMW23747.1"/>
    <property type="molecule type" value="Genomic_DNA"/>
</dbReference>
<dbReference type="Pfam" id="PF17660">
    <property type="entry name" value="BTRD1"/>
    <property type="match status" value="4"/>
</dbReference>
<reference evidence="3 4" key="1">
    <citation type="submission" date="2020-07" db="EMBL/GenBank/DDBJ databases">
        <title>Complete genome sequence for Sandaracinobacter sp. M6.</title>
        <authorList>
            <person name="Tang Y."/>
            <person name="Liu Q."/>
            <person name="Guo Z."/>
            <person name="Lei P."/>
            <person name="Huang B."/>
        </authorList>
    </citation>
    <scope>NUCLEOTIDE SEQUENCE [LARGE SCALE GENOMIC DNA]</scope>
    <source>
        <strain evidence="3 4">M6</strain>
    </source>
</reference>
<sequence length="423" mass="46118">MTSFTADNHRAWHDLSEAEHVAQRDTLAAQSFRTLSLSIHGPVSAPRYAAAMVKHATVFAARQVINRSFDQFQADFESLAAEGFGPYVLSATGPADNPRYAAAFRKFGFIPLTRHHLTRARFVEMNREAHDRGDRLLWADAFGAASDPRYCAIWVPNPDRIAWNIDAVDEGGDTLQHRFLAMRATGARPTLVAGTPGGRVMEMFTDTGVGKWDAAVNMTPAEYTARRDTNAAAGRFPLCLNSRGSGADRRYAAIFAGRDDITPRTVRSSGTAAVAAIDTLMGDIIKDRNLRGLAIAVGHRTRLLYARGYTFAEAGYPDITPETRFRQASTSKTWCAAAIWRLMQQDSSFTLDTTLQSVLNLKTPSGGAPKDSRFKDVTIRYLLESTSGIPQGGIYRSKEAVDAAGSTLPPAARRSPAGSPTRT</sequence>
<accession>A0A7G5IK55</accession>
<evidence type="ECO:0000256" key="1">
    <source>
        <dbReference type="SAM" id="MobiDB-lite"/>
    </source>
</evidence>
<dbReference type="InterPro" id="IPR050491">
    <property type="entry name" value="AmpC-like"/>
</dbReference>
<dbReference type="PANTHER" id="PTHR46825:SF9">
    <property type="entry name" value="BETA-LACTAMASE-RELATED DOMAIN-CONTAINING PROTEIN"/>
    <property type="match status" value="1"/>
</dbReference>
<feature type="domain" description="Beta-lactamase-related" evidence="2">
    <location>
        <begin position="278"/>
        <end position="392"/>
    </location>
</feature>
<keyword evidence="3" id="KW-0378">Hydrolase</keyword>
<dbReference type="GO" id="GO:0016787">
    <property type="term" value="F:hydrolase activity"/>
    <property type="evidence" value="ECO:0007669"/>
    <property type="project" value="UniProtKB-KW"/>
</dbReference>